<sequence>MTPMLYDVFSDDIENLEKNGLRIDFRPIKVHNARIKDVWVDYGPHEAFDTYLSLQERLVDYYYNIVYCIRLAVPKGPGATETPDRGGRTGMAADLEGDATSVTGSLRRGMGSMVRGVQYKVDVEFDADMAYAVFKDDEHIHYEEGEQTIVLRFSTPHYSPSPNLAQAYLKKENEVMPGLRPGYVVPDEDIDPPFEWRVSDIDYLLFQNECREIQSIIEQNRGKRS</sequence>
<organism evidence="1 2">
    <name type="scientific">Spiromyces aspiralis</name>
    <dbReference type="NCBI Taxonomy" id="68401"/>
    <lineage>
        <taxon>Eukaryota</taxon>
        <taxon>Fungi</taxon>
        <taxon>Fungi incertae sedis</taxon>
        <taxon>Zoopagomycota</taxon>
        <taxon>Kickxellomycotina</taxon>
        <taxon>Kickxellomycetes</taxon>
        <taxon>Kickxellales</taxon>
        <taxon>Kickxellaceae</taxon>
        <taxon>Spiromyces</taxon>
    </lineage>
</organism>
<protein>
    <submittedName>
        <fullName evidence="1">Uncharacterized protein</fullName>
    </submittedName>
</protein>
<proteinExistence type="predicted"/>
<accession>A0ACC1HBB3</accession>
<reference evidence="1" key="1">
    <citation type="submission" date="2022-06" db="EMBL/GenBank/DDBJ databases">
        <title>Phylogenomic reconstructions and comparative analyses of Kickxellomycotina fungi.</title>
        <authorList>
            <person name="Reynolds N.K."/>
            <person name="Stajich J.E."/>
            <person name="Barry K."/>
            <person name="Grigoriev I.V."/>
            <person name="Crous P."/>
            <person name="Smith M.E."/>
        </authorList>
    </citation>
    <scope>NUCLEOTIDE SEQUENCE</scope>
    <source>
        <strain evidence="1">RSA 2271</strain>
    </source>
</reference>
<name>A0ACC1HBB3_9FUNG</name>
<comment type="caution">
    <text evidence="1">The sequence shown here is derived from an EMBL/GenBank/DDBJ whole genome shotgun (WGS) entry which is preliminary data.</text>
</comment>
<gene>
    <name evidence="1" type="ORF">EV182_004671</name>
</gene>
<evidence type="ECO:0000313" key="1">
    <source>
        <dbReference type="EMBL" id="KAJ1673732.1"/>
    </source>
</evidence>
<dbReference type="EMBL" id="JAMZIH010006628">
    <property type="protein sequence ID" value="KAJ1673732.1"/>
    <property type="molecule type" value="Genomic_DNA"/>
</dbReference>
<evidence type="ECO:0000313" key="2">
    <source>
        <dbReference type="Proteomes" id="UP001145114"/>
    </source>
</evidence>
<keyword evidence="2" id="KW-1185">Reference proteome</keyword>
<dbReference type="Proteomes" id="UP001145114">
    <property type="component" value="Unassembled WGS sequence"/>
</dbReference>